<dbReference type="SUPFAM" id="SSF53098">
    <property type="entry name" value="Ribonuclease H-like"/>
    <property type="match status" value="1"/>
</dbReference>
<protein>
    <recommendedName>
        <fullName evidence="3">DNA-directed DNA polymerase</fullName>
    </recommendedName>
</protein>
<dbReference type="PANTHER" id="PTHR31511:SF12">
    <property type="entry name" value="RHO TERMINATION FACTOR N-TERMINAL DOMAIN-CONTAINING PROTEIN"/>
    <property type="match status" value="1"/>
</dbReference>
<dbReference type="InterPro" id="IPR012337">
    <property type="entry name" value="RNaseH-like_sf"/>
</dbReference>
<dbReference type="EMBL" id="JBEUOH010000002">
    <property type="protein sequence ID" value="KAL0901870.1"/>
    <property type="molecule type" value="Genomic_DNA"/>
</dbReference>
<name>A0ABR3ILB8_LOXSC</name>
<sequence>MLIHCQKCQIQLPKHKFRYHLRTNIHKTNCLLKTEFNNIEIIATAFRNRIVTYRLNPTQEVEYLTPEAFLCEKQSDIIKVIELLLMKHDCIKINFELFTHFSLPKKNELQLKSFNTKYEVVYRSTDLNELYETVIEKLKHKFIEFQHCESEINVNKYCPMRGGSYIPLPTKIQNTKSCLNIQNNDKHCFLWSIIAALFPSRKNVCRVNSYPHYSSILNTEGMSFPPSVNDIKLFEKNNPNISINVYGLNKCNVVTGPLYMTKSKKKHHINLLYFEQRDKGHYCLIKNLVRLVRRQISHHKGMTYFCDTCLQFFTKEQKYNSHHCSQVLTVLPEKHTCIQFEHFERKQKINFVIYADFESMLINCDTMGSKNTNNLKQHIPTCFAYYVCCSYDSSLNKYVTYRGADCVEIFIKWLFHDIQNIHNILSENNQMKPMTNDQKHDYEIATKCHICNQFLFGDKVRDHDHITSEYRGAAHSHCNLRYKVCAFIPVVFHNLAGYDCHLFIKELAKYKGSIRVIPKSKEKYTSIIKFIDSENKSQTIQIKFIDSFQFLSSSLDNLSKSLTQDDFHNLTKEFKSNEEKIHLLIHKGIYPYDYDDDMMRFMVQV</sequence>
<accession>A0ABR3ILB8</accession>
<dbReference type="Proteomes" id="UP001549920">
    <property type="component" value="Unassembled WGS sequence"/>
</dbReference>
<proteinExistence type="predicted"/>
<keyword evidence="2" id="KW-1185">Reference proteome</keyword>
<reference evidence="1 2" key="1">
    <citation type="submission" date="2024-06" db="EMBL/GenBank/DDBJ databases">
        <title>A chromosome-level genome assembly of beet webworm, Loxostege sticticalis.</title>
        <authorList>
            <person name="Zhang Y."/>
        </authorList>
    </citation>
    <scope>NUCLEOTIDE SEQUENCE [LARGE SCALE GENOMIC DNA]</scope>
    <source>
        <strain evidence="1">AQ026</strain>
        <tissue evidence="1">Whole body</tissue>
    </source>
</reference>
<dbReference type="PANTHER" id="PTHR31511">
    <property type="entry name" value="PROTEIN CBG23764"/>
    <property type="match status" value="1"/>
</dbReference>
<gene>
    <name evidence="1" type="ORF">ABMA27_007025</name>
</gene>
<comment type="caution">
    <text evidence="1">The sequence shown here is derived from an EMBL/GenBank/DDBJ whole genome shotgun (WGS) entry which is preliminary data.</text>
</comment>
<organism evidence="1 2">
    <name type="scientific">Loxostege sticticalis</name>
    <name type="common">Beet webworm moth</name>
    <dbReference type="NCBI Taxonomy" id="481309"/>
    <lineage>
        <taxon>Eukaryota</taxon>
        <taxon>Metazoa</taxon>
        <taxon>Ecdysozoa</taxon>
        <taxon>Arthropoda</taxon>
        <taxon>Hexapoda</taxon>
        <taxon>Insecta</taxon>
        <taxon>Pterygota</taxon>
        <taxon>Neoptera</taxon>
        <taxon>Endopterygota</taxon>
        <taxon>Lepidoptera</taxon>
        <taxon>Glossata</taxon>
        <taxon>Ditrysia</taxon>
        <taxon>Pyraloidea</taxon>
        <taxon>Crambidae</taxon>
        <taxon>Pyraustinae</taxon>
        <taxon>Loxostege</taxon>
    </lineage>
</organism>
<evidence type="ECO:0000313" key="1">
    <source>
        <dbReference type="EMBL" id="KAL0901870.1"/>
    </source>
</evidence>
<evidence type="ECO:0000313" key="2">
    <source>
        <dbReference type="Proteomes" id="UP001549920"/>
    </source>
</evidence>
<evidence type="ECO:0008006" key="3">
    <source>
        <dbReference type="Google" id="ProtNLM"/>
    </source>
</evidence>